<dbReference type="InterPro" id="IPR015943">
    <property type="entry name" value="WD40/YVTN_repeat-like_dom_sf"/>
</dbReference>
<dbReference type="InterPro" id="IPR018391">
    <property type="entry name" value="PQQ_b-propeller_rpt"/>
</dbReference>
<feature type="region of interest" description="Disordered" evidence="1">
    <location>
        <begin position="43"/>
        <end position="77"/>
    </location>
</feature>
<dbReference type="InterPro" id="IPR011990">
    <property type="entry name" value="TPR-like_helical_dom_sf"/>
</dbReference>
<proteinExistence type="predicted"/>
<sequence length="1695" mass="191074">MKPRRVWTYRIRYGGALLLIGAIALVIGWSDVLIGQVQIQLAQPPLPGKPDQQDEGKKDKDPAEERSEDEEDVPFSFPYDRNVRNYLQGAREYLAGSKQPPWQTVTALLQNILESKSDSFYSTYYTVGGKKKLHRVSVRTEANRIIASFPKEGLEFYQQAYGQTAAAQLEEAIRNHYDLARLTEVSQKYFHTRAGGEATVLLASLYLERSNYLEAAYAFERLWQRPNSDAFKTPLTLFKAALAFQRSGDPRHAELLKIVLADLQRLTERRGGLKIGERVYTYQQLLAEIQRPVEGLRVVQTLSEWPMRGGTPTRNGVTAGGPPFLVPLFQFRLLPYASSPAAQQASDWIRVQLEDLYRQPTQGSSRSEVRLPGFFPITTGDAILFRTYDGIYAVAARDQVVHGRAVRAGELLWASRTEAGLFQLLSSDEFQDESNPESKIRGWWEQIKRTPLSSMLYENPLVGSLSHDGEYAYYVDDIWLVPPSTRSDPNLGIVVPPSYRRESTLGKYVHAGQLVAVNLKTGSRVWQLGRVIEHRFPGDPLPPPLPPPLKEEEADQATSAFHLCLDAIFLGPPLPLHGKLYVLIEQAGVIRLLCLDPFNLEPVPGRPHIRTPVLLWSQRLGQPAQTLPDDAVRRFQCCQLAASDGVIVCPTNSGAVIAVDLMSHSLLWAYGYGRARRDTPVRPGGGVIIRPGVPPNYNMGLKTDRWHAAVPIIASGRVLLSAYDSDTLDCLDLRTGRLIWSVPRDVNDLYVGGVINDKVIVVGRNQVRAYHLFGEDVQQQRPRLAFDGVVIPTPTGHGAAGKGVYYIPVRPENAGKGENPSAEIWAIDVETGTVRSKTAARLIGNDVELARLGLGNLVYLDNLVIAQSAWELAAYPYLEQKRQEMDRLLAANPNDPIGLITRGELHLDEGKILDAIRDFDAALRNNPPEEKRLLLREKRYIALTELLTKDFAAAENYVNEYRALCELPPVPGELPEDKNRRLEETERRLRKFEYLMARGREKQGRLVDAFEHYLRLAQLGDAQKLIDMPDEPNVRVRPDVWARGRLEALLQNHTNAEARRQLEQRLHQEWSDIRQSNDLLRLRRFVRIFGPHSPLGAEAQLYLVERLQETRNAADLQEAQHLLLQLRIAAPDRTFRARAIERLASILIQQRHLEDAVALYLQLEREYPDVVIRDNMTGADFAIRLLTDKRLLPYLEPQRYPLPARYKAELRQEPQPIQPQFELEPLGELFPMYRRFRFVLDQTVAGNGSWSLRVFDKVTGKEEMRFTSIAPQATFYLPNGSGVARSLQACGHLVLLHFGYMIYCYDLSRGKETKTELWKINLLGEGNGPNPNRGIQAQMLPNGDIVIRYDNNYSMTVGKMAVIQPSYVAVLTANGLEVCDPRSLEQRLWIRQDIKDRTHLFGDDRYLVLVETNPQGRPTSIRLLRAVDGAPVPEAPDLGPTLAEATSFIISGTQALISQGGGEQALIIRRLDLVTGKEIWRKEFPASVLPIQSLRAEWVGALHTKDGTATIVDALTGQVRATLRIDAENLEAHVKPCTRVQMLVDPQRFYLVLDQNPNKPAPNGRRRANIGGGQSLNVLNINGPIYAFDRTTGQRLWFHGEGVLEQHQLVLDRFEELPVIIAAVPCHNRQGAITYQATVIEKDRGRLLFDQTLPWQGFFQKLDVNLKNGEIMIGTYNQRIRLIPDDSPSRSASRP</sequence>
<evidence type="ECO:0008006" key="4">
    <source>
        <dbReference type="Google" id="ProtNLM"/>
    </source>
</evidence>
<dbReference type="Gene3D" id="2.130.10.10">
    <property type="entry name" value="YVTN repeat-like/Quinoprotein amine dehydrogenase"/>
    <property type="match status" value="2"/>
</dbReference>
<comment type="caution">
    <text evidence="2">The sequence shown here is derived from an EMBL/GenBank/DDBJ whole genome shotgun (WGS) entry which is preliminary data.</text>
</comment>
<evidence type="ECO:0000313" key="2">
    <source>
        <dbReference type="EMBL" id="MBA2226394.1"/>
    </source>
</evidence>
<keyword evidence="3" id="KW-1185">Reference proteome</keyword>
<dbReference type="PANTHER" id="PTHR34512:SF30">
    <property type="entry name" value="OUTER MEMBRANE PROTEIN ASSEMBLY FACTOR BAMB"/>
    <property type="match status" value="1"/>
</dbReference>
<dbReference type="PANTHER" id="PTHR34512">
    <property type="entry name" value="CELL SURFACE PROTEIN"/>
    <property type="match status" value="1"/>
</dbReference>
<dbReference type="Gene3D" id="1.25.40.10">
    <property type="entry name" value="Tetratricopeptide repeat domain"/>
    <property type="match status" value="1"/>
</dbReference>
<reference evidence="2 3" key="1">
    <citation type="submission" date="2020-07" db="EMBL/GenBank/DDBJ databases">
        <title>Thermogemmata thermophila gen. nov., sp. nov., a novel moderate thermophilic planctomycete from a Kamchatka hot spring.</title>
        <authorList>
            <person name="Elcheninov A.G."/>
            <person name="Podosokorskaya O.A."/>
            <person name="Kovaleva O.L."/>
            <person name="Novikov A."/>
            <person name="Bonch-Osmolovskaya E.A."/>
            <person name="Toshchakov S.V."/>
            <person name="Kublanov I.V."/>
        </authorList>
    </citation>
    <scope>NUCLEOTIDE SEQUENCE [LARGE SCALE GENOMIC DNA]</scope>
    <source>
        <strain evidence="2 3">2918</strain>
    </source>
</reference>
<dbReference type="SMART" id="SM00564">
    <property type="entry name" value="PQQ"/>
    <property type="match status" value="5"/>
</dbReference>
<dbReference type="InterPro" id="IPR011047">
    <property type="entry name" value="Quinoprotein_ADH-like_sf"/>
</dbReference>
<name>A0A7V8VE61_9BACT</name>
<gene>
    <name evidence="2" type="ORF">H0921_09505</name>
</gene>
<organism evidence="2 3">
    <name type="scientific">Thermogemmata fonticola</name>
    <dbReference type="NCBI Taxonomy" id="2755323"/>
    <lineage>
        <taxon>Bacteria</taxon>
        <taxon>Pseudomonadati</taxon>
        <taxon>Planctomycetota</taxon>
        <taxon>Planctomycetia</taxon>
        <taxon>Gemmatales</taxon>
        <taxon>Gemmataceae</taxon>
        <taxon>Thermogemmata</taxon>
    </lineage>
</organism>
<protein>
    <recommendedName>
        <fullName evidence="4">Tetratricopeptide repeat protein</fullName>
    </recommendedName>
</protein>
<dbReference type="RefSeq" id="WP_194537823.1">
    <property type="nucleotide sequence ID" value="NZ_JACEFB010000005.1"/>
</dbReference>
<evidence type="ECO:0000313" key="3">
    <source>
        <dbReference type="Proteomes" id="UP000542342"/>
    </source>
</evidence>
<evidence type="ECO:0000256" key="1">
    <source>
        <dbReference type="SAM" id="MobiDB-lite"/>
    </source>
</evidence>
<dbReference type="SUPFAM" id="SSF48452">
    <property type="entry name" value="TPR-like"/>
    <property type="match status" value="1"/>
</dbReference>
<dbReference type="EMBL" id="JACEFB010000005">
    <property type="protein sequence ID" value="MBA2226394.1"/>
    <property type="molecule type" value="Genomic_DNA"/>
</dbReference>
<feature type="compositionally biased region" description="Basic and acidic residues" evidence="1">
    <location>
        <begin position="51"/>
        <end position="65"/>
    </location>
</feature>
<dbReference type="SUPFAM" id="SSF50998">
    <property type="entry name" value="Quinoprotein alcohol dehydrogenase-like"/>
    <property type="match status" value="2"/>
</dbReference>
<dbReference type="Proteomes" id="UP000542342">
    <property type="component" value="Unassembled WGS sequence"/>
</dbReference>
<accession>A0A7V8VE61</accession>